<proteinExistence type="predicted"/>
<feature type="chain" id="PRO_5020470835" description="Lipoprotein" evidence="2">
    <location>
        <begin position="22"/>
        <end position="174"/>
    </location>
</feature>
<reference evidence="3 4" key="1">
    <citation type="submission" date="2019-03" db="EMBL/GenBank/DDBJ databases">
        <title>Genomic Encyclopedia of Type Strains, Phase IV (KMG-IV): sequencing the most valuable type-strain genomes for metagenomic binning, comparative biology and taxonomic classification.</title>
        <authorList>
            <person name="Goeker M."/>
        </authorList>
    </citation>
    <scope>NUCLEOTIDE SEQUENCE [LARGE SCALE GENOMIC DNA]</scope>
    <source>
        <strain evidence="3 4">DSM 7445</strain>
    </source>
</reference>
<organism evidence="3 4">
    <name type="scientific">Paucimonas lemoignei</name>
    <name type="common">Pseudomonas lemoignei</name>
    <dbReference type="NCBI Taxonomy" id="29443"/>
    <lineage>
        <taxon>Bacteria</taxon>
        <taxon>Pseudomonadati</taxon>
        <taxon>Pseudomonadota</taxon>
        <taxon>Betaproteobacteria</taxon>
        <taxon>Burkholderiales</taxon>
        <taxon>Burkholderiaceae</taxon>
        <taxon>Paucimonas</taxon>
    </lineage>
</organism>
<dbReference type="Proteomes" id="UP000295382">
    <property type="component" value="Unassembled WGS sequence"/>
</dbReference>
<accession>A0A4R3I1I6</accession>
<dbReference type="EMBL" id="SLZQ01000001">
    <property type="protein sequence ID" value="TCS39597.1"/>
    <property type="molecule type" value="Genomic_DNA"/>
</dbReference>
<gene>
    <name evidence="3" type="ORF">EDC30_101554</name>
</gene>
<dbReference type="AlphaFoldDB" id="A0A4R3I1I6"/>
<feature type="signal peptide" evidence="2">
    <location>
        <begin position="1"/>
        <end position="21"/>
    </location>
</feature>
<name>A0A4R3I1I6_PAULE</name>
<evidence type="ECO:0000313" key="4">
    <source>
        <dbReference type="Proteomes" id="UP000295382"/>
    </source>
</evidence>
<evidence type="ECO:0000256" key="2">
    <source>
        <dbReference type="SAM" id="SignalP"/>
    </source>
</evidence>
<evidence type="ECO:0008006" key="5">
    <source>
        <dbReference type="Google" id="ProtNLM"/>
    </source>
</evidence>
<dbReference type="Gene3D" id="3.30.1450.10">
    <property type="match status" value="1"/>
</dbReference>
<keyword evidence="1 2" id="KW-0732">Signal</keyword>
<keyword evidence="4" id="KW-1185">Reference proteome</keyword>
<dbReference type="InterPro" id="IPR037873">
    <property type="entry name" value="BamE-like"/>
</dbReference>
<dbReference type="OrthoDB" id="8962020at2"/>
<sequence length="174" mass="19256">MKIPAKAIGIIGLALCLGACAISKPVNVGDTEAQVIAARGNPTSRYRVGNEQILEYNRLPYGQETYLARLGPDGRVISFEQVLTDEKFAAIRINQDTKEDVLHLIGAPDEKTWLPLPRQEVWSYPYRENGVWNSIMHVHFDESGIVRRLEKTPDVRFLDRGNVLGGGPGGGGMR</sequence>
<protein>
    <recommendedName>
        <fullName evidence="5">Lipoprotein</fullName>
    </recommendedName>
</protein>
<evidence type="ECO:0000313" key="3">
    <source>
        <dbReference type="EMBL" id="TCS39597.1"/>
    </source>
</evidence>
<evidence type="ECO:0000256" key="1">
    <source>
        <dbReference type="ARBA" id="ARBA00022729"/>
    </source>
</evidence>
<comment type="caution">
    <text evidence="3">The sequence shown here is derived from an EMBL/GenBank/DDBJ whole genome shotgun (WGS) entry which is preliminary data.</text>
</comment>